<evidence type="ECO:0000313" key="3">
    <source>
        <dbReference type="Proteomes" id="UP000278006"/>
    </source>
</evidence>
<keyword evidence="3" id="KW-1185">Reference proteome</keyword>
<feature type="region of interest" description="Disordered" evidence="1">
    <location>
        <begin position="27"/>
        <end position="52"/>
    </location>
</feature>
<dbReference type="AlphaFoldDB" id="A0A3M6QSV7"/>
<dbReference type="EMBL" id="RDQO01000003">
    <property type="protein sequence ID" value="RMX05941.1"/>
    <property type="molecule type" value="Genomic_DNA"/>
</dbReference>
<dbReference type="Proteomes" id="UP000278006">
    <property type="component" value="Unassembled WGS sequence"/>
</dbReference>
<name>A0A3M6QSV7_9BURK</name>
<evidence type="ECO:0000313" key="2">
    <source>
        <dbReference type="EMBL" id="RMX05941.1"/>
    </source>
</evidence>
<proteinExistence type="predicted"/>
<sequence length="99" mass="10158">MAQYAPVDPMPAGQAAMSVMSNKLSGDIASGKRTSGTAVSSRCFADSGPGPERRAMEAEYAKRLSASGKPAADAWKAEHGKAYRANLVAAGKCPASVVQ</sequence>
<evidence type="ECO:0000256" key="1">
    <source>
        <dbReference type="SAM" id="MobiDB-lite"/>
    </source>
</evidence>
<accession>A0A3M6QSV7</accession>
<protein>
    <submittedName>
        <fullName evidence="2">Uncharacterized protein</fullName>
    </submittedName>
</protein>
<gene>
    <name evidence="2" type="ORF">D8I35_12405</name>
</gene>
<organism evidence="2 3">
    <name type="scientific">Corticibacter populi</name>
    <dbReference type="NCBI Taxonomy" id="1550736"/>
    <lineage>
        <taxon>Bacteria</taxon>
        <taxon>Pseudomonadati</taxon>
        <taxon>Pseudomonadota</taxon>
        <taxon>Betaproteobacteria</taxon>
        <taxon>Burkholderiales</taxon>
        <taxon>Comamonadaceae</taxon>
        <taxon>Corticibacter</taxon>
    </lineage>
</organism>
<comment type="caution">
    <text evidence="2">The sequence shown here is derived from an EMBL/GenBank/DDBJ whole genome shotgun (WGS) entry which is preliminary data.</text>
</comment>
<reference evidence="2 3" key="1">
    <citation type="submission" date="2018-10" db="EMBL/GenBank/DDBJ databases">
        <title>Draft genome of Cortibacter populi DSM10536.</title>
        <authorList>
            <person name="Bernier A.-M."/>
            <person name="Bernard K."/>
        </authorList>
    </citation>
    <scope>NUCLEOTIDE SEQUENCE [LARGE SCALE GENOMIC DNA]</scope>
    <source>
        <strain evidence="2 3">DSM 105136</strain>
    </source>
</reference>